<evidence type="ECO:0000256" key="2">
    <source>
        <dbReference type="SAM" id="Phobius"/>
    </source>
</evidence>
<evidence type="ECO:0000256" key="1">
    <source>
        <dbReference type="SAM" id="MobiDB-lite"/>
    </source>
</evidence>
<proteinExistence type="predicted"/>
<dbReference type="InterPro" id="IPR025519">
    <property type="entry name" value="DUF4407"/>
</dbReference>
<accession>A0A852V1N8</accession>
<dbReference type="RefSeq" id="WP_179821895.1">
    <property type="nucleotide sequence ID" value="NZ_JACCCO010000001.1"/>
</dbReference>
<organism evidence="3 4">
    <name type="scientific">Streptosporangium sandarakinum</name>
    <dbReference type="NCBI Taxonomy" id="1260955"/>
    <lineage>
        <taxon>Bacteria</taxon>
        <taxon>Bacillati</taxon>
        <taxon>Actinomycetota</taxon>
        <taxon>Actinomycetes</taxon>
        <taxon>Streptosporangiales</taxon>
        <taxon>Streptosporangiaceae</taxon>
        <taxon>Streptosporangium</taxon>
    </lineage>
</organism>
<name>A0A852V1N8_9ACTN</name>
<evidence type="ECO:0000313" key="4">
    <source>
        <dbReference type="Proteomes" id="UP000576393"/>
    </source>
</evidence>
<dbReference type="Proteomes" id="UP000576393">
    <property type="component" value="Unassembled WGS sequence"/>
</dbReference>
<evidence type="ECO:0008006" key="5">
    <source>
        <dbReference type="Google" id="ProtNLM"/>
    </source>
</evidence>
<keyword evidence="2" id="KW-0472">Membrane</keyword>
<feature type="region of interest" description="Disordered" evidence="1">
    <location>
        <begin position="1"/>
        <end position="22"/>
    </location>
</feature>
<dbReference type="EMBL" id="JACCCO010000001">
    <property type="protein sequence ID" value="NYF41273.1"/>
    <property type="molecule type" value="Genomic_DNA"/>
</dbReference>
<keyword evidence="2" id="KW-0812">Transmembrane</keyword>
<sequence>MGSSHFTRPLATPGGSRAADEVAAGRPGLGRRLRTLAGVDEGVLGRIPLERTRYVGLGGVVLGTAVVAGISMWFALSQVLGGAHVAMLIPVVVWALIVLNLDRWLVSTVTGTWRARLMLLVPRLLVAVVLGFIIAEPLVLRVFETAVVQHVINGRETALIAERDRLLECNSRVPGRTSGHRDCTNARLLTSTADADLNRLSSLERDAGTLRTQVAADRDRYDRLVDQATAECAGESGEGLSGRRGMGPLCRRLDAAAKRFMDRSGLGENQRKLQRLEGRISALRGPLAERQADFERRLDARVEERLAAMPGKDDPVGLLERMRALHEVTATNVYLRQATWLLRFFLILVDCLPVLVKIMSGTTAYDRMVDRTNQAQEMVYNRRVRLDTEARLEELELRARRGADRRRREHRALDATAGTRAGLLP</sequence>
<dbReference type="Pfam" id="PF14362">
    <property type="entry name" value="DUF4407"/>
    <property type="match status" value="1"/>
</dbReference>
<feature type="transmembrane region" description="Helical" evidence="2">
    <location>
        <begin position="113"/>
        <end position="135"/>
    </location>
</feature>
<dbReference type="AlphaFoldDB" id="A0A852V1N8"/>
<keyword evidence="4" id="KW-1185">Reference proteome</keyword>
<reference evidence="3 4" key="1">
    <citation type="submission" date="2020-07" db="EMBL/GenBank/DDBJ databases">
        <title>Sequencing the genomes of 1000 actinobacteria strains.</title>
        <authorList>
            <person name="Klenk H.-P."/>
        </authorList>
    </citation>
    <scope>NUCLEOTIDE SEQUENCE [LARGE SCALE GENOMIC DNA]</scope>
    <source>
        <strain evidence="3 4">DSM 45763</strain>
    </source>
</reference>
<evidence type="ECO:0000313" key="3">
    <source>
        <dbReference type="EMBL" id="NYF41273.1"/>
    </source>
</evidence>
<comment type="caution">
    <text evidence="3">The sequence shown here is derived from an EMBL/GenBank/DDBJ whole genome shotgun (WGS) entry which is preliminary data.</text>
</comment>
<feature type="transmembrane region" description="Helical" evidence="2">
    <location>
        <begin position="54"/>
        <end position="76"/>
    </location>
</feature>
<keyword evidence="2" id="KW-1133">Transmembrane helix</keyword>
<protein>
    <recommendedName>
        <fullName evidence="5">DUF4407 domain-containing protein</fullName>
    </recommendedName>
</protein>
<gene>
    <name evidence="3" type="ORF">HDA43_003432</name>
</gene>
<feature type="transmembrane region" description="Helical" evidence="2">
    <location>
        <begin position="82"/>
        <end position="101"/>
    </location>
</feature>